<keyword evidence="3" id="KW-1185">Reference proteome</keyword>
<dbReference type="AlphaFoldDB" id="A0A4Z2H5Y7"/>
<gene>
    <name evidence="2" type="ORF">EYF80_028491</name>
</gene>
<proteinExistence type="predicted"/>
<accession>A0A4Z2H5Y7</accession>
<evidence type="ECO:0000313" key="2">
    <source>
        <dbReference type="EMBL" id="TNN61288.1"/>
    </source>
</evidence>
<organism evidence="2 3">
    <name type="scientific">Liparis tanakae</name>
    <name type="common">Tanaka's snailfish</name>
    <dbReference type="NCBI Taxonomy" id="230148"/>
    <lineage>
        <taxon>Eukaryota</taxon>
        <taxon>Metazoa</taxon>
        <taxon>Chordata</taxon>
        <taxon>Craniata</taxon>
        <taxon>Vertebrata</taxon>
        <taxon>Euteleostomi</taxon>
        <taxon>Actinopterygii</taxon>
        <taxon>Neopterygii</taxon>
        <taxon>Teleostei</taxon>
        <taxon>Neoteleostei</taxon>
        <taxon>Acanthomorphata</taxon>
        <taxon>Eupercaria</taxon>
        <taxon>Perciformes</taxon>
        <taxon>Cottioidei</taxon>
        <taxon>Cottales</taxon>
        <taxon>Liparidae</taxon>
        <taxon>Liparis</taxon>
    </lineage>
</organism>
<feature type="region of interest" description="Disordered" evidence="1">
    <location>
        <begin position="17"/>
        <end position="39"/>
    </location>
</feature>
<name>A0A4Z2H5Y7_9TELE</name>
<protein>
    <submittedName>
        <fullName evidence="2">Uncharacterized protein</fullName>
    </submittedName>
</protein>
<evidence type="ECO:0000256" key="1">
    <source>
        <dbReference type="SAM" id="MobiDB-lite"/>
    </source>
</evidence>
<comment type="caution">
    <text evidence="2">The sequence shown here is derived from an EMBL/GenBank/DDBJ whole genome shotgun (WGS) entry which is preliminary data.</text>
</comment>
<dbReference type="Proteomes" id="UP000314294">
    <property type="component" value="Unassembled WGS sequence"/>
</dbReference>
<evidence type="ECO:0000313" key="3">
    <source>
        <dbReference type="Proteomes" id="UP000314294"/>
    </source>
</evidence>
<sequence>MISAWLPCEKVSQRIPQGEQAAISPCSGGPSPLGRDSTSACVMKDVSRVELSRERGRRRSVDSQTFHLRVAQHDFETHIRLRKNGKA</sequence>
<reference evidence="2 3" key="1">
    <citation type="submission" date="2019-03" db="EMBL/GenBank/DDBJ databases">
        <title>First draft genome of Liparis tanakae, snailfish: a comprehensive survey of snailfish specific genes.</title>
        <authorList>
            <person name="Kim W."/>
            <person name="Song I."/>
            <person name="Jeong J.-H."/>
            <person name="Kim D."/>
            <person name="Kim S."/>
            <person name="Ryu S."/>
            <person name="Song J.Y."/>
            <person name="Lee S.K."/>
        </authorList>
    </citation>
    <scope>NUCLEOTIDE SEQUENCE [LARGE SCALE GENOMIC DNA]</scope>
    <source>
        <tissue evidence="2">Muscle</tissue>
    </source>
</reference>
<dbReference type="EMBL" id="SRLO01000318">
    <property type="protein sequence ID" value="TNN61288.1"/>
    <property type="molecule type" value="Genomic_DNA"/>
</dbReference>